<proteinExistence type="predicted"/>
<name>A0A8T4GFG1_9EURY</name>
<evidence type="ECO:0000256" key="1">
    <source>
        <dbReference type="SAM" id="MobiDB-lite"/>
    </source>
</evidence>
<accession>A0A8T4GFG1</accession>
<dbReference type="Proteomes" id="UP000823588">
    <property type="component" value="Unassembled WGS sequence"/>
</dbReference>
<dbReference type="OrthoDB" id="387338at2157"/>
<organism evidence="2 3">
    <name type="scientific">Halorubrum alkaliphilum</name>
    <dbReference type="NCBI Taxonomy" id="261290"/>
    <lineage>
        <taxon>Archaea</taxon>
        <taxon>Methanobacteriati</taxon>
        <taxon>Methanobacteriota</taxon>
        <taxon>Stenosarchaea group</taxon>
        <taxon>Halobacteria</taxon>
        <taxon>Halobacteriales</taxon>
        <taxon>Haloferacaceae</taxon>
        <taxon>Halorubrum</taxon>
    </lineage>
</organism>
<feature type="compositionally biased region" description="Basic and acidic residues" evidence="1">
    <location>
        <begin position="240"/>
        <end position="255"/>
    </location>
</feature>
<protein>
    <submittedName>
        <fullName evidence="2">Uncharacterized protein</fullName>
    </submittedName>
</protein>
<feature type="region of interest" description="Disordered" evidence="1">
    <location>
        <begin position="236"/>
        <end position="267"/>
    </location>
</feature>
<keyword evidence="3" id="KW-1185">Reference proteome</keyword>
<sequence>MRDHHETAVGETALDQELDRSLREFHPDIRRIGLRYLPTATLHGELLLRSYGALTTHEREGSRNGDESTDPVDTAVAVELFRAYGLTRELSLHEDADTEPGVAPSPPSILAGDRFLSTSFDRIARETASTRRISCGIRTASATVEQFCTFRSDRGTDDEADGRTDDRADGRTGDDVLARHGDDGLDSVGIVTPALTGVLAVDLAAVLARGSPNASEPLRAAGASIGASIACRRLAPGSAPRRDRPTAVEPRHDADAPGWSRDGSNPYRALGGGEVRFDRLATEHLEDARRHLGDASALVSESFGGYFDRIDGVASEPIR</sequence>
<dbReference type="AlphaFoldDB" id="A0A8T4GFG1"/>
<evidence type="ECO:0000313" key="2">
    <source>
        <dbReference type="EMBL" id="MBP1922390.1"/>
    </source>
</evidence>
<dbReference type="RefSeq" id="WP_209484467.1">
    <property type="nucleotide sequence ID" value="NZ_JAGGKQ010000007.1"/>
</dbReference>
<evidence type="ECO:0000313" key="3">
    <source>
        <dbReference type="Proteomes" id="UP000823588"/>
    </source>
</evidence>
<reference evidence="2" key="1">
    <citation type="submission" date="2021-03" db="EMBL/GenBank/DDBJ databases">
        <title>Genomic Encyclopedia of Type Strains, Phase IV (KMG-IV): sequencing the most valuable type-strain genomes for metagenomic binning, comparative biology and taxonomic classification.</title>
        <authorList>
            <person name="Goeker M."/>
        </authorList>
    </citation>
    <scope>NUCLEOTIDE SEQUENCE</scope>
    <source>
        <strain evidence="2">DSM 23564</strain>
    </source>
</reference>
<dbReference type="EMBL" id="JAGGKQ010000007">
    <property type="protein sequence ID" value="MBP1922390.1"/>
    <property type="molecule type" value="Genomic_DNA"/>
</dbReference>
<gene>
    <name evidence="2" type="ORF">J2751_001398</name>
</gene>
<comment type="caution">
    <text evidence="2">The sequence shown here is derived from an EMBL/GenBank/DDBJ whole genome shotgun (WGS) entry which is preliminary data.</text>
</comment>
<feature type="region of interest" description="Disordered" evidence="1">
    <location>
        <begin position="153"/>
        <end position="175"/>
    </location>
</feature>